<sequence>MMSEDMTPIEFTPSSGNVFADMGLEDAEELLTRAKLGVTVRRILESRNLKQQEIAKLLDIKQPEVSNLMKGKYHLFSEARLFGFLNKLEKKVTIQISTHYAGEALIEVAEIG</sequence>
<dbReference type="Proteomes" id="UP000010473">
    <property type="component" value="Plasmid pSTA7437.01"/>
</dbReference>
<evidence type="ECO:0000313" key="3">
    <source>
        <dbReference type="Proteomes" id="UP000010473"/>
    </source>
</evidence>
<proteinExistence type="predicted"/>
<keyword evidence="2" id="KW-0614">Plasmid</keyword>
<feature type="domain" description="HTH cro/C1-type" evidence="1">
    <location>
        <begin position="39"/>
        <end position="95"/>
    </location>
</feature>
<gene>
    <name evidence="2" type="ordered locus">Sta7437_4642</name>
</gene>
<dbReference type="RefSeq" id="WP_015212005.1">
    <property type="nucleotide sequence ID" value="NC_019765.1"/>
</dbReference>
<dbReference type="Gene3D" id="1.10.260.40">
    <property type="entry name" value="lambda repressor-like DNA-binding domains"/>
    <property type="match status" value="1"/>
</dbReference>
<dbReference type="EMBL" id="CP003654">
    <property type="protein sequence ID" value="AFZ38099.1"/>
    <property type="molecule type" value="Genomic_DNA"/>
</dbReference>
<dbReference type="SUPFAM" id="SSF47413">
    <property type="entry name" value="lambda repressor-like DNA-binding domains"/>
    <property type="match status" value="1"/>
</dbReference>
<evidence type="ECO:0000259" key="1">
    <source>
        <dbReference type="SMART" id="SM00530"/>
    </source>
</evidence>
<organism evidence="2 3">
    <name type="scientific">Stanieria cyanosphaera (strain ATCC 29371 / PCC 7437)</name>
    <dbReference type="NCBI Taxonomy" id="111780"/>
    <lineage>
        <taxon>Bacteria</taxon>
        <taxon>Bacillati</taxon>
        <taxon>Cyanobacteriota</taxon>
        <taxon>Cyanophyceae</taxon>
        <taxon>Pleurocapsales</taxon>
        <taxon>Dermocarpellaceae</taxon>
        <taxon>Stanieria</taxon>
    </lineage>
</organism>
<dbReference type="InterPro" id="IPR001387">
    <property type="entry name" value="Cro/C1-type_HTH"/>
</dbReference>
<dbReference type="SMART" id="SM00530">
    <property type="entry name" value="HTH_XRE"/>
    <property type="match status" value="1"/>
</dbReference>
<geneLocation type="plasmid" evidence="2 3">
    <name>pSTA7437.01</name>
</geneLocation>
<reference evidence="3" key="1">
    <citation type="journal article" date="2013" name="Proc. Natl. Acad. Sci. U.S.A.">
        <title>Improving the coverage of the cyanobacterial phylum using diversity-driven genome sequencing.</title>
        <authorList>
            <person name="Shih P.M."/>
            <person name="Wu D."/>
            <person name="Latifi A."/>
            <person name="Axen S.D."/>
            <person name="Fewer D.P."/>
            <person name="Talla E."/>
            <person name="Calteau A."/>
            <person name="Cai F."/>
            <person name="Tandeau de Marsac N."/>
            <person name="Rippka R."/>
            <person name="Herdman M."/>
            <person name="Sivonen K."/>
            <person name="Coursin T."/>
            <person name="Laurent T."/>
            <person name="Goodwin L."/>
            <person name="Nolan M."/>
            <person name="Davenport K.W."/>
            <person name="Han C.S."/>
            <person name="Rubin E.M."/>
            <person name="Eisen J.A."/>
            <person name="Woyke T."/>
            <person name="Gugger M."/>
            <person name="Kerfeld C.A."/>
        </authorList>
    </citation>
    <scope>NUCLEOTIDE SEQUENCE [LARGE SCALE GENOMIC DNA]</scope>
    <source>
        <strain evidence="3">ATCC 29371 / PCC 7437</strain>
        <plasmid evidence="3">Plasmid pSTA7437.01</plasmid>
    </source>
</reference>
<accession>K9Y1A3</accession>
<dbReference type="GO" id="GO:0003677">
    <property type="term" value="F:DNA binding"/>
    <property type="evidence" value="ECO:0007669"/>
    <property type="project" value="InterPro"/>
</dbReference>
<dbReference type="KEGG" id="scs:Sta7437_4642"/>
<dbReference type="InterPro" id="IPR039554">
    <property type="entry name" value="HigA2-like_HTH"/>
</dbReference>
<name>K9Y1A3_STAC7</name>
<dbReference type="CDD" id="cd00093">
    <property type="entry name" value="HTH_XRE"/>
    <property type="match status" value="1"/>
</dbReference>
<dbReference type="Pfam" id="PF13744">
    <property type="entry name" value="HTH_37"/>
    <property type="match status" value="1"/>
</dbReference>
<dbReference type="AlphaFoldDB" id="K9Y1A3"/>
<keyword evidence="3" id="KW-1185">Reference proteome</keyword>
<protein>
    <submittedName>
        <fullName evidence="2">Transcriptional regulator, XRE family</fullName>
    </submittedName>
</protein>
<dbReference type="HOGENOM" id="CLU_163934_0_0_3"/>
<dbReference type="InterPro" id="IPR010982">
    <property type="entry name" value="Lambda_DNA-bd_dom_sf"/>
</dbReference>
<evidence type="ECO:0000313" key="2">
    <source>
        <dbReference type="EMBL" id="AFZ38099.1"/>
    </source>
</evidence>